<organism evidence="3 4">
    <name type="scientific">Flavobacterium collinsii</name>
    <dbReference type="NCBI Taxonomy" id="1114861"/>
    <lineage>
        <taxon>Bacteria</taxon>
        <taxon>Pseudomonadati</taxon>
        <taxon>Bacteroidota</taxon>
        <taxon>Flavobacteriia</taxon>
        <taxon>Flavobacteriales</taxon>
        <taxon>Flavobacteriaceae</taxon>
        <taxon>Flavobacterium</taxon>
    </lineage>
</organism>
<dbReference type="Pfam" id="PF01548">
    <property type="entry name" value="DEDD_Tnp_IS110"/>
    <property type="match status" value="1"/>
</dbReference>
<dbReference type="Pfam" id="PF02371">
    <property type="entry name" value="Transposase_20"/>
    <property type="match status" value="1"/>
</dbReference>
<reference evidence="3" key="1">
    <citation type="submission" date="2022-09" db="EMBL/GenBank/DDBJ databases">
        <authorList>
            <person name="Duchaud E."/>
        </authorList>
    </citation>
    <scope>NUCLEOTIDE SEQUENCE</scope>
    <source>
        <strain evidence="3">TRV642</strain>
    </source>
</reference>
<evidence type="ECO:0000313" key="4">
    <source>
        <dbReference type="Proteomes" id="UP001152749"/>
    </source>
</evidence>
<proteinExistence type="predicted"/>
<dbReference type="GO" id="GO:0003677">
    <property type="term" value="F:DNA binding"/>
    <property type="evidence" value="ECO:0007669"/>
    <property type="project" value="InterPro"/>
</dbReference>
<dbReference type="KEGG" id="fcs:TRV642_3922"/>
<name>A0A9W4XB98_9FLAO</name>
<dbReference type="InterPro" id="IPR047650">
    <property type="entry name" value="Transpos_IS110"/>
</dbReference>
<dbReference type="PANTHER" id="PTHR33055:SF15">
    <property type="entry name" value="TRANSPOSASE-RELATED"/>
    <property type="match status" value="1"/>
</dbReference>
<evidence type="ECO:0000313" key="3">
    <source>
        <dbReference type="EMBL" id="CAI2768653.1"/>
    </source>
</evidence>
<dbReference type="EMBL" id="OX336425">
    <property type="protein sequence ID" value="CAI2768653.1"/>
    <property type="molecule type" value="Genomic_DNA"/>
</dbReference>
<dbReference type="RefSeq" id="WP_263361234.1">
    <property type="nucleotide sequence ID" value="NZ_OX336425.1"/>
</dbReference>
<dbReference type="Proteomes" id="UP001152749">
    <property type="component" value="Chromosome"/>
</dbReference>
<dbReference type="GO" id="GO:0004803">
    <property type="term" value="F:transposase activity"/>
    <property type="evidence" value="ECO:0007669"/>
    <property type="project" value="InterPro"/>
</dbReference>
<dbReference type="GO" id="GO:0006313">
    <property type="term" value="P:DNA transposition"/>
    <property type="evidence" value="ECO:0007669"/>
    <property type="project" value="InterPro"/>
</dbReference>
<sequence>MESQISFPQVVERGAGMDMHRDTVVVTVMGTGIITETKTFTTYTNDLRSLSSWLKSFAITHLSIESTGVYWKPVFNILSDEFEILLVNARHVKNIPGHKTDKKDSRWLAKLLLSGLLKASFVPPNTIRDLRDLTRYRKKLVQNATAERNRFERVLQDANFKLSNVITDLFGKTGTLIITALLQGNNNFEELLTLCHGSIKKKKDILKEALEGKLTDHHKFMLETIRLSIENINYRIAKIDRETALLCNQYSTEIDLLKTIPGVNSISAASMIAEIGVDMDKFPTVHHLASWAGVCPGNNESAGKMRSSRITSGNQHLKPMLIECAWSATRVKDCYLRKKHESLLVRRGKKRALVAVGHKMLTAAYFMIKYKVPYLELGYDYIDFRRRQNQVQSYIDKLKNLGIEVETTQAL</sequence>
<dbReference type="InterPro" id="IPR003346">
    <property type="entry name" value="Transposase_20"/>
</dbReference>
<evidence type="ECO:0000259" key="1">
    <source>
        <dbReference type="Pfam" id="PF01548"/>
    </source>
</evidence>
<accession>A0A9W4XB98</accession>
<dbReference type="AlphaFoldDB" id="A0A9W4XB98"/>
<gene>
    <name evidence="3" type="ORF">TRV642_3922</name>
</gene>
<dbReference type="InterPro" id="IPR002525">
    <property type="entry name" value="Transp_IS110-like_N"/>
</dbReference>
<feature type="domain" description="Transposase IS110-like N-terminal" evidence="1">
    <location>
        <begin position="15"/>
        <end position="158"/>
    </location>
</feature>
<dbReference type="NCBIfam" id="NF033542">
    <property type="entry name" value="transpos_IS110"/>
    <property type="match status" value="1"/>
</dbReference>
<protein>
    <submittedName>
        <fullName evidence="3">Transposase</fullName>
    </submittedName>
</protein>
<dbReference type="PANTHER" id="PTHR33055">
    <property type="entry name" value="TRANSPOSASE FOR INSERTION SEQUENCE ELEMENT IS1111A"/>
    <property type="match status" value="1"/>
</dbReference>
<feature type="domain" description="Transposase IS116/IS110/IS902 C-terminal" evidence="2">
    <location>
        <begin position="255"/>
        <end position="337"/>
    </location>
</feature>
<evidence type="ECO:0000259" key="2">
    <source>
        <dbReference type="Pfam" id="PF02371"/>
    </source>
</evidence>